<dbReference type="EMBL" id="GADI01004826">
    <property type="protein sequence ID" value="JAA68982.1"/>
    <property type="molecule type" value="mRNA"/>
</dbReference>
<feature type="signal peptide" evidence="1">
    <location>
        <begin position="1"/>
        <end position="18"/>
    </location>
</feature>
<protein>
    <submittedName>
        <fullName evidence="2">Putative ixodes 10 kDa peptide protein</fullName>
    </submittedName>
</protein>
<reference evidence="2" key="1">
    <citation type="submission" date="2012-12" db="EMBL/GenBank/DDBJ databases">
        <title>Identification and characterization of a phenylalanine ammonia-lyase gene family in Isatis indigotica Fort.</title>
        <authorList>
            <person name="Liu Q."/>
            <person name="Chen J."/>
            <person name="Zhou X."/>
            <person name="Di P."/>
            <person name="Xiao Y."/>
            <person name="Xuan H."/>
            <person name="Zhang L."/>
            <person name="Chen W."/>
        </authorList>
    </citation>
    <scope>NUCLEOTIDE SEQUENCE</scope>
    <source>
        <tissue evidence="2">Salivary gland</tissue>
    </source>
</reference>
<organism evidence="2">
    <name type="scientific">Ixodes ricinus</name>
    <name type="common">Common tick</name>
    <name type="synonym">Acarus ricinus</name>
    <dbReference type="NCBI Taxonomy" id="34613"/>
    <lineage>
        <taxon>Eukaryota</taxon>
        <taxon>Metazoa</taxon>
        <taxon>Ecdysozoa</taxon>
        <taxon>Arthropoda</taxon>
        <taxon>Chelicerata</taxon>
        <taxon>Arachnida</taxon>
        <taxon>Acari</taxon>
        <taxon>Parasitiformes</taxon>
        <taxon>Ixodida</taxon>
        <taxon>Ixodoidea</taxon>
        <taxon>Ixodidae</taxon>
        <taxon>Ixodinae</taxon>
        <taxon>Ixodes</taxon>
    </lineage>
</organism>
<proteinExistence type="evidence at transcript level"/>
<name>A0A0K8RCT3_IXORI</name>
<keyword evidence="1" id="KW-0732">Signal</keyword>
<evidence type="ECO:0000313" key="2">
    <source>
        <dbReference type="EMBL" id="JAA68982.1"/>
    </source>
</evidence>
<evidence type="ECO:0000256" key="1">
    <source>
        <dbReference type="SAM" id="SignalP"/>
    </source>
</evidence>
<dbReference type="AlphaFoldDB" id="A0A0K8RCT3"/>
<sequence>MKLVVFPVVLILPAVLSAGSLSGTQYISDCDGYISQGGGIACEVRGSYYDFFDPVACEVVCQNRERPEFPKGVCSGGNVNCTPEVKTRLEVWTLNLMSPNSI</sequence>
<feature type="chain" id="PRO_5005516898" evidence="1">
    <location>
        <begin position="19"/>
        <end position="102"/>
    </location>
</feature>
<accession>A0A0K8RCT3</accession>